<sequence>MNVNTLEDIFELPCFRNMVEDLRVENGGPVRKDLYNFVAMVMWLQGYHQISHENMKRAVVDNIANLFEKKWDWYDPDETSYQVAYEIDHGTIDGGDALPMGCDNDVMKRHCIGKENCPYSIYQSLPFPQEMYDLLDDLQGEAEI</sequence>
<organism evidence="1 2">
    <name type="scientific">Haloarcula sebkhae</name>
    <dbReference type="NCBI Taxonomy" id="932660"/>
    <lineage>
        <taxon>Archaea</taxon>
        <taxon>Methanobacteriati</taxon>
        <taxon>Methanobacteriota</taxon>
        <taxon>Stenosarchaea group</taxon>
        <taxon>Halobacteria</taxon>
        <taxon>Halobacteriales</taxon>
        <taxon>Haloarculaceae</taxon>
        <taxon>Haloarcula</taxon>
    </lineage>
</organism>
<dbReference type="EMBL" id="JBHMAK010000015">
    <property type="protein sequence ID" value="MFB9813633.1"/>
    <property type="molecule type" value="Genomic_DNA"/>
</dbReference>
<dbReference type="Proteomes" id="UP001589559">
    <property type="component" value="Unassembled WGS sequence"/>
</dbReference>
<proteinExistence type="predicted"/>
<comment type="caution">
    <text evidence="1">The sequence shown here is derived from an EMBL/GenBank/DDBJ whole genome shotgun (WGS) entry which is preliminary data.</text>
</comment>
<protein>
    <submittedName>
        <fullName evidence="1">Primase-associated protein</fullName>
    </submittedName>
</protein>
<gene>
    <name evidence="1" type="ORF">ACFFN7_20025</name>
</gene>
<evidence type="ECO:0000313" key="2">
    <source>
        <dbReference type="Proteomes" id="UP001589559"/>
    </source>
</evidence>
<keyword evidence="2" id="KW-1185">Reference proteome</keyword>
<name>A0ACC6VR52_9EURY</name>
<reference evidence="1" key="1">
    <citation type="submission" date="2024-09" db="EMBL/GenBank/DDBJ databases">
        <authorList>
            <person name="Sun Q."/>
            <person name="Mori K."/>
        </authorList>
    </citation>
    <scope>NUCLEOTIDE SEQUENCE</scope>
    <source>
        <strain evidence="1">JCM 19018</strain>
    </source>
</reference>
<accession>A0ACC6VR52</accession>
<evidence type="ECO:0000313" key="1">
    <source>
        <dbReference type="EMBL" id="MFB9813633.1"/>
    </source>
</evidence>